<evidence type="ECO:0000313" key="11">
    <source>
        <dbReference type="EMBL" id="MBB6054569.1"/>
    </source>
</evidence>
<accession>A0A841G9G0</accession>
<keyword evidence="12" id="KW-1185">Reference proteome</keyword>
<evidence type="ECO:0000259" key="10">
    <source>
        <dbReference type="Pfam" id="PF11356"/>
    </source>
</evidence>
<keyword evidence="6" id="KW-0812">Transmembrane</keyword>
<evidence type="ECO:0000256" key="2">
    <source>
        <dbReference type="ARBA" id="ARBA00007986"/>
    </source>
</evidence>
<dbReference type="PRINTS" id="PR00810">
    <property type="entry name" value="BCTERIALGSPC"/>
</dbReference>
<keyword evidence="4" id="KW-1003">Cell membrane</keyword>
<keyword evidence="3" id="KW-0813">Transport</keyword>
<sequence length="283" mass="30948">MQLLTIRDWFLSERGLSTLQRALILLLLIASSYQLALLSWRLIPAPQTTASPSAPATVAPATPGASQEHQQRLTQIRDAALFGVAPPAAENIQTSAPKSRLNVQLTGIMASSIASRSIAIIARNNIQQSYVIDEVIQGTDARIVRILPDRVIISRQGLQEVLFLDENAAANENVASPARNDISGLRQNLLKNPARLPDYLSITPVMENDKLKGYRLNPGKNPEFFNQSGLLANDLAISINGLDLRDKGDAVMAMQQLTHQTEMNITVERNGAEQDVYINLAQP</sequence>
<evidence type="ECO:0000256" key="8">
    <source>
        <dbReference type="ARBA" id="ARBA00022989"/>
    </source>
</evidence>
<dbReference type="SUPFAM" id="SSF50156">
    <property type="entry name" value="PDZ domain-like"/>
    <property type="match status" value="1"/>
</dbReference>
<dbReference type="GO" id="GO:0015627">
    <property type="term" value="C:type II protein secretion system complex"/>
    <property type="evidence" value="ECO:0007669"/>
    <property type="project" value="InterPro"/>
</dbReference>
<dbReference type="InterPro" id="IPR001639">
    <property type="entry name" value="T2SS_protein-GspC"/>
</dbReference>
<evidence type="ECO:0000256" key="3">
    <source>
        <dbReference type="ARBA" id="ARBA00022448"/>
    </source>
</evidence>
<dbReference type="EMBL" id="JACHGR010000001">
    <property type="protein sequence ID" value="MBB6054569.1"/>
    <property type="molecule type" value="Genomic_DNA"/>
</dbReference>
<dbReference type="Pfam" id="PF11356">
    <property type="entry name" value="T2SSC"/>
    <property type="match status" value="1"/>
</dbReference>
<keyword evidence="7" id="KW-0653">Protein transport</keyword>
<dbReference type="AlphaFoldDB" id="A0A841G9G0"/>
<dbReference type="RefSeq" id="WP_188025360.1">
    <property type="nucleotide sequence ID" value="NZ_JACHGR010000001.1"/>
</dbReference>
<dbReference type="GO" id="GO:0015628">
    <property type="term" value="P:protein secretion by the type II secretion system"/>
    <property type="evidence" value="ECO:0007669"/>
    <property type="project" value="InterPro"/>
</dbReference>
<proteinExistence type="inferred from homology"/>
<feature type="domain" description="Type II secretion system protein GspC N-terminal" evidence="10">
    <location>
        <begin position="25"/>
        <end position="164"/>
    </location>
</feature>
<evidence type="ECO:0000256" key="7">
    <source>
        <dbReference type="ARBA" id="ARBA00022927"/>
    </source>
</evidence>
<evidence type="ECO:0000256" key="9">
    <source>
        <dbReference type="ARBA" id="ARBA00023136"/>
    </source>
</evidence>
<dbReference type="Proteomes" id="UP000585721">
    <property type="component" value="Unassembled WGS sequence"/>
</dbReference>
<keyword evidence="9" id="KW-0472">Membrane</keyword>
<comment type="subcellular location">
    <subcellularLocation>
        <location evidence="1">Cell inner membrane</location>
    </subcellularLocation>
</comment>
<evidence type="ECO:0000256" key="1">
    <source>
        <dbReference type="ARBA" id="ARBA00004533"/>
    </source>
</evidence>
<dbReference type="Gene3D" id="2.30.42.10">
    <property type="match status" value="1"/>
</dbReference>
<keyword evidence="8" id="KW-1133">Transmembrane helix</keyword>
<comment type="caution">
    <text evidence="11">The sequence shown here is derived from an EMBL/GenBank/DDBJ whole genome shotgun (WGS) entry which is preliminary data.</text>
</comment>
<dbReference type="InterPro" id="IPR024961">
    <property type="entry name" value="T2SS_GspC_N"/>
</dbReference>
<dbReference type="InterPro" id="IPR036034">
    <property type="entry name" value="PDZ_sf"/>
</dbReference>
<evidence type="ECO:0000256" key="5">
    <source>
        <dbReference type="ARBA" id="ARBA00022519"/>
    </source>
</evidence>
<gene>
    <name evidence="11" type="ORF">HNR75_000434</name>
</gene>
<dbReference type="PROSITE" id="PS01141">
    <property type="entry name" value="T2SP_C"/>
    <property type="match status" value="1"/>
</dbReference>
<dbReference type="NCBIfam" id="TIGR01713">
    <property type="entry name" value="typeII_sec_gspC"/>
    <property type="match status" value="1"/>
</dbReference>
<name>A0A841G9G0_9GAMM</name>
<evidence type="ECO:0000256" key="6">
    <source>
        <dbReference type="ARBA" id="ARBA00022692"/>
    </source>
</evidence>
<protein>
    <submittedName>
        <fullName evidence="11">General secretion pathway protein C</fullName>
    </submittedName>
</protein>
<comment type="similarity">
    <text evidence="2">Belongs to the GSP C family.</text>
</comment>
<evidence type="ECO:0000313" key="12">
    <source>
        <dbReference type="Proteomes" id="UP000585721"/>
    </source>
</evidence>
<keyword evidence="5" id="KW-0997">Cell inner membrane</keyword>
<organism evidence="11 12">
    <name type="scientific">Tolumonas osonensis</name>
    <dbReference type="NCBI Taxonomy" id="675874"/>
    <lineage>
        <taxon>Bacteria</taxon>
        <taxon>Pseudomonadati</taxon>
        <taxon>Pseudomonadota</taxon>
        <taxon>Gammaproteobacteria</taxon>
        <taxon>Aeromonadales</taxon>
        <taxon>Aeromonadaceae</taxon>
        <taxon>Tolumonas</taxon>
    </lineage>
</organism>
<dbReference type="GO" id="GO:0005886">
    <property type="term" value="C:plasma membrane"/>
    <property type="evidence" value="ECO:0007669"/>
    <property type="project" value="UniProtKB-SubCell"/>
</dbReference>
<dbReference type="Gene3D" id="2.30.30.830">
    <property type="match status" value="1"/>
</dbReference>
<evidence type="ECO:0000256" key="4">
    <source>
        <dbReference type="ARBA" id="ARBA00022475"/>
    </source>
</evidence>
<reference evidence="11 12" key="1">
    <citation type="submission" date="2020-08" db="EMBL/GenBank/DDBJ databases">
        <title>Genomic Encyclopedia of Type Strains, Phase IV (KMG-IV): sequencing the most valuable type-strain genomes for metagenomic binning, comparative biology and taxonomic classification.</title>
        <authorList>
            <person name="Goeker M."/>
        </authorList>
    </citation>
    <scope>NUCLEOTIDE SEQUENCE [LARGE SCALE GENOMIC DNA]</scope>
    <source>
        <strain evidence="11 12">DSM 22975</strain>
    </source>
</reference>